<sequence length="112" mass="11550">MVRPLKEVLTVDGGGGIDGSCLVLLWAVLLTLCLLSAIIFSCAEGLSKGKTSEADSTLHGGGCAAACGAACGGCYRYILLVLEENADQHFVTNNCNFGTVLYGISLQCNTST</sequence>
<gene>
    <name evidence="2" type="ORF">SADUNF_Sadunf12G0039700</name>
</gene>
<accession>A0A835JMX5</accession>
<keyword evidence="3" id="KW-1185">Reference proteome</keyword>
<evidence type="ECO:0000256" key="1">
    <source>
        <dbReference type="SAM" id="Phobius"/>
    </source>
</evidence>
<proteinExistence type="predicted"/>
<organism evidence="2 3">
    <name type="scientific">Salix dunnii</name>
    <dbReference type="NCBI Taxonomy" id="1413687"/>
    <lineage>
        <taxon>Eukaryota</taxon>
        <taxon>Viridiplantae</taxon>
        <taxon>Streptophyta</taxon>
        <taxon>Embryophyta</taxon>
        <taxon>Tracheophyta</taxon>
        <taxon>Spermatophyta</taxon>
        <taxon>Magnoliopsida</taxon>
        <taxon>eudicotyledons</taxon>
        <taxon>Gunneridae</taxon>
        <taxon>Pentapetalae</taxon>
        <taxon>rosids</taxon>
        <taxon>fabids</taxon>
        <taxon>Malpighiales</taxon>
        <taxon>Salicaceae</taxon>
        <taxon>Saliceae</taxon>
        <taxon>Salix</taxon>
    </lineage>
</organism>
<keyword evidence="1" id="KW-0472">Membrane</keyword>
<keyword evidence="1" id="KW-0812">Transmembrane</keyword>
<evidence type="ECO:0000313" key="3">
    <source>
        <dbReference type="Proteomes" id="UP000657918"/>
    </source>
</evidence>
<keyword evidence="1" id="KW-1133">Transmembrane helix</keyword>
<dbReference type="EMBL" id="JADGMS010000012">
    <property type="protein sequence ID" value="KAF9671364.1"/>
    <property type="molecule type" value="Genomic_DNA"/>
</dbReference>
<evidence type="ECO:0000313" key="2">
    <source>
        <dbReference type="EMBL" id="KAF9671364.1"/>
    </source>
</evidence>
<dbReference type="Proteomes" id="UP000657918">
    <property type="component" value="Unassembled WGS sequence"/>
</dbReference>
<dbReference type="OrthoDB" id="1106094at2759"/>
<feature type="transmembrane region" description="Helical" evidence="1">
    <location>
        <begin position="23"/>
        <end position="43"/>
    </location>
</feature>
<reference evidence="2 3" key="1">
    <citation type="submission" date="2020-10" db="EMBL/GenBank/DDBJ databases">
        <title>Plant Genome Project.</title>
        <authorList>
            <person name="Zhang R.-G."/>
        </authorList>
    </citation>
    <scope>NUCLEOTIDE SEQUENCE [LARGE SCALE GENOMIC DNA]</scope>
    <source>
        <strain evidence="2">FAFU-HL-1</strain>
        <tissue evidence="2">Leaf</tissue>
    </source>
</reference>
<dbReference type="PANTHER" id="PTHR37199:SF2">
    <property type="entry name" value="MEMBRANE LIPOPROTEIN"/>
    <property type="match status" value="1"/>
</dbReference>
<name>A0A835JMX5_9ROSI</name>
<dbReference type="PANTHER" id="PTHR37199">
    <property type="entry name" value="TRANSMEMBRANE PROTEIN"/>
    <property type="match status" value="1"/>
</dbReference>
<protein>
    <submittedName>
        <fullName evidence="2">Uncharacterized protein</fullName>
    </submittedName>
</protein>
<dbReference type="AlphaFoldDB" id="A0A835JMX5"/>
<comment type="caution">
    <text evidence="2">The sequence shown here is derived from an EMBL/GenBank/DDBJ whole genome shotgun (WGS) entry which is preliminary data.</text>
</comment>